<evidence type="ECO:0000256" key="3">
    <source>
        <dbReference type="ARBA" id="ARBA00022475"/>
    </source>
</evidence>
<dbReference type="RefSeq" id="WP_262951223.1">
    <property type="nucleotide sequence ID" value="NZ_AP028127.1"/>
</dbReference>
<feature type="transmembrane region" description="Helical" evidence="7">
    <location>
        <begin position="188"/>
        <end position="215"/>
    </location>
</feature>
<feature type="transmembrane region" description="Helical" evidence="7">
    <location>
        <begin position="104"/>
        <end position="124"/>
    </location>
</feature>
<dbReference type="InterPro" id="IPR050882">
    <property type="entry name" value="Prepilin_peptidase/N-MTase"/>
</dbReference>
<dbReference type="Proteomes" id="UP001432099">
    <property type="component" value="Chromosome"/>
</dbReference>
<dbReference type="EMBL" id="AP028127">
    <property type="protein sequence ID" value="BEH91768.1"/>
    <property type="molecule type" value="Genomic_DNA"/>
</dbReference>
<protein>
    <submittedName>
        <fullName evidence="10">Type 4 prepilin-like proteins leader peptide-processing enzyme</fullName>
    </submittedName>
</protein>
<organism evidence="10 11">
    <name type="scientific">Turicibacter faecis</name>
    <dbReference type="NCBI Taxonomy" id="2963365"/>
    <lineage>
        <taxon>Bacteria</taxon>
        <taxon>Bacillati</taxon>
        <taxon>Bacillota</taxon>
        <taxon>Erysipelotrichia</taxon>
        <taxon>Erysipelotrichales</taxon>
        <taxon>Turicibacteraceae</taxon>
        <taxon>Turicibacter</taxon>
    </lineage>
</organism>
<evidence type="ECO:0000313" key="11">
    <source>
        <dbReference type="Proteomes" id="UP001432099"/>
    </source>
</evidence>
<keyword evidence="4 7" id="KW-0812">Transmembrane</keyword>
<keyword evidence="5 7" id="KW-1133">Transmembrane helix</keyword>
<evidence type="ECO:0000256" key="7">
    <source>
        <dbReference type="SAM" id="Phobius"/>
    </source>
</evidence>
<dbReference type="Pfam" id="PF06750">
    <property type="entry name" value="A24_N_bact"/>
    <property type="match status" value="1"/>
</dbReference>
<feature type="domain" description="Prepilin type IV endopeptidase peptidase" evidence="8">
    <location>
        <begin position="108"/>
        <end position="216"/>
    </location>
</feature>
<reference evidence="10" key="1">
    <citation type="journal article" date="2024" name="Int. J. Syst. Evol. Microbiol.">
        <title>Turicibacter faecis sp. nov., isolated from faeces of heart failure mouse model.</title>
        <authorList>
            <person name="Imamura Y."/>
            <person name="Motooka D."/>
            <person name="Nakajima Y."/>
            <person name="Ito S."/>
            <person name="Kitakaze M."/>
            <person name="Iida T."/>
            <person name="Nakamura S."/>
        </authorList>
    </citation>
    <scope>NUCLEOTIDE SEQUENCE</scope>
    <source>
        <strain evidence="10">TC023</strain>
    </source>
</reference>
<proteinExistence type="inferred from homology"/>
<evidence type="ECO:0000259" key="8">
    <source>
        <dbReference type="Pfam" id="PF01478"/>
    </source>
</evidence>
<dbReference type="PANTHER" id="PTHR30487:SF0">
    <property type="entry name" value="PREPILIN LEADER PEPTIDASE_N-METHYLTRANSFERASE-RELATED"/>
    <property type="match status" value="1"/>
</dbReference>
<comment type="subcellular location">
    <subcellularLocation>
        <location evidence="1">Cell membrane</location>
        <topology evidence="1">Multi-pass membrane protein</topology>
    </subcellularLocation>
</comment>
<evidence type="ECO:0000259" key="9">
    <source>
        <dbReference type="Pfam" id="PF06750"/>
    </source>
</evidence>
<evidence type="ECO:0000313" key="10">
    <source>
        <dbReference type="EMBL" id="BEH91768.1"/>
    </source>
</evidence>
<evidence type="ECO:0000256" key="5">
    <source>
        <dbReference type="ARBA" id="ARBA00022989"/>
    </source>
</evidence>
<keyword evidence="3" id="KW-1003">Cell membrane</keyword>
<evidence type="ECO:0000256" key="4">
    <source>
        <dbReference type="ARBA" id="ARBA00022692"/>
    </source>
</evidence>
<evidence type="ECO:0000256" key="2">
    <source>
        <dbReference type="ARBA" id="ARBA00005801"/>
    </source>
</evidence>
<sequence length="257" mass="29415">MNYNIYVLTFIIGTILGSFYHVVGYRMPLQLNWMNSRSFCQHCHTSLTGFDLVPVVSYIFLRGRCRHCQQSIPFFHLIIEILSGLLFLLPLHHYGSLGFFSGEIYIAWIFLSLLIVITVSDCYFQLILDKVLIFFFILLVAGYSFFSSCNIFYRLIEGGGTFLIFYVISIVGKFLFKKEALGGGDIKLYGLVGLVLGIRCTFISLLLSTILALIYCCIFRRGNNRTPLTFGPFIAASAYFCLFQGETFLEVYIKLFY</sequence>
<feature type="transmembrane region" description="Helical" evidence="7">
    <location>
        <begin position="131"/>
        <end position="153"/>
    </location>
</feature>
<keyword evidence="11" id="KW-1185">Reference proteome</keyword>
<dbReference type="InterPro" id="IPR000045">
    <property type="entry name" value="Prepilin_IV_endopep_pep"/>
</dbReference>
<dbReference type="PANTHER" id="PTHR30487">
    <property type="entry name" value="TYPE 4 PREPILIN-LIKE PROTEINS LEADER PEPTIDE-PROCESSING ENZYME"/>
    <property type="match status" value="1"/>
</dbReference>
<name>A0ABM8IQU6_9FIRM</name>
<comment type="similarity">
    <text evidence="2">Belongs to the peptidase A24 family.</text>
</comment>
<feature type="transmembrane region" description="Helical" evidence="7">
    <location>
        <begin position="159"/>
        <end position="176"/>
    </location>
</feature>
<feature type="transmembrane region" description="Helical" evidence="7">
    <location>
        <begin position="6"/>
        <end position="27"/>
    </location>
</feature>
<feature type="transmembrane region" description="Helical" evidence="7">
    <location>
        <begin position="72"/>
        <end position="92"/>
    </location>
</feature>
<evidence type="ECO:0000256" key="1">
    <source>
        <dbReference type="ARBA" id="ARBA00004651"/>
    </source>
</evidence>
<evidence type="ECO:0000256" key="6">
    <source>
        <dbReference type="ARBA" id="ARBA00023136"/>
    </source>
</evidence>
<feature type="domain" description="Prepilin peptidase A24 N-terminal" evidence="9">
    <location>
        <begin position="11"/>
        <end position="92"/>
    </location>
</feature>
<dbReference type="Gene3D" id="1.20.120.1220">
    <property type="match status" value="1"/>
</dbReference>
<keyword evidence="6 7" id="KW-0472">Membrane</keyword>
<dbReference type="Pfam" id="PF01478">
    <property type="entry name" value="Peptidase_A24"/>
    <property type="match status" value="1"/>
</dbReference>
<gene>
    <name evidence="10" type="primary">comC</name>
    <name evidence="10" type="ORF">T23_18700</name>
</gene>
<accession>A0ABM8IQU6</accession>
<dbReference type="InterPro" id="IPR010627">
    <property type="entry name" value="Prepilin_pept_A24_N"/>
</dbReference>